<reference evidence="2 3" key="2">
    <citation type="journal article" date="2011" name="J. Bacteriol.">
        <title>Genomes of three methylotrophs from a single niche uncover genetic and metabolic divergence of Methylophilaceae.</title>
        <authorList>
            <person name="Lapidus A."/>
            <person name="Clum A."/>
            <person name="Labutti K."/>
            <person name="Kaluzhnaya M.G."/>
            <person name="Lim S."/>
            <person name="Beck D.A."/>
            <person name="Glavina Del Rio T."/>
            <person name="Nolan M."/>
            <person name="Mavromatis K."/>
            <person name="Huntemann M."/>
            <person name="Lucas S."/>
            <person name="Lidstrom M.E."/>
            <person name="Ivanova N."/>
            <person name="Chistoserdova L."/>
        </authorList>
    </citation>
    <scope>NUCLEOTIDE SEQUENCE [LARGE SCALE GENOMIC DNA]</scope>
    <source>
        <strain evidence="2 3">SIP3-4</strain>
    </source>
</reference>
<dbReference type="SUPFAM" id="SSF55785">
    <property type="entry name" value="PYP-like sensor domain (PAS domain)"/>
    <property type="match status" value="1"/>
</dbReference>
<dbReference type="STRING" id="582744.Msip34_1065"/>
<sequence>MHAHSHLLCSSYLRLTGRPLIAQGQGDMPNDALLAESLYAADVAIVSHDTAADPIFNYANLQAQTLFGYDWERFVRLPSRLSAEPMLREARAALLQRVARDGYVDDYAGVRVTGDGRRFMITRATVWNLHDAEGVYRGQAACIHDWHAL</sequence>
<dbReference type="RefSeq" id="WP_015829833.1">
    <property type="nucleotide sequence ID" value="NC_012969.1"/>
</dbReference>
<dbReference type="Pfam" id="PF08670">
    <property type="entry name" value="MEKHLA"/>
    <property type="match status" value="1"/>
</dbReference>
<feature type="domain" description="MEKHLA" evidence="1">
    <location>
        <begin position="3"/>
        <end position="147"/>
    </location>
</feature>
<evidence type="ECO:0000313" key="2">
    <source>
        <dbReference type="EMBL" id="ACT50312.1"/>
    </source>
</evidence>
<evidence type="ECO:0000313" key="3">
    <source>
        <dbReference type="Proteomes" id="UP000002743"/>
    </source>
</evidence>
<dbReference type="InterPro" id="IPR035965">
    <property type="entry name" value="PAS-like_dom_sf"/>
</dbReference>
<dbReference type="KEGG" id="mei:Msip34_1065"/>
<protein>
    <submittedName>
        <fullName evidence="2">MEKHLA domain protein</fullName>
    </submittedName>
</protein>
<dbReference type="AlphaFoldDB" id="C6XCN7"/>
<dbReference type="Gene3D" id="3.30.450.20">
    <property type="entry name" value="PAS domain"/>
    <property type="match status" value="1"/>
</dbReference>
<dbReference type="HOGENOM" id="CLU_115296_1_0_4"/>
<dbReference type="Proteomes" id="UP000002743">
    <property type="component" value="Chromosome"/>
</dbReference>
<dbReference type="OrthoDB" id="9794448at2"/>
<reference evidence="3" key="1">
    <citation type="submission" date="2009-07" db="EMBL/GenBank/DDBJ databases">
        <title>Complete sequence of chromosome of Methylovorus sp. SIP3-4.</title>
        <authorList>
            <person name="Lucas S."/>
            <person name="Copeland A."/>
            <person name="Lapidus A."/>
            <person name="Glavina del Rio T."/>
            <person name="Tice H."/>
            <person name="Bruce D."/>
            <person name="Goodwin L."/>
            <person name="Pitluck S."/>
            <person name="Clum A."/>
            <person name="Larimer F."/>
            <person name="Land M."/>
            <person name="Hauser L."/>
            <person name="Kyrpides N."/>
            <person name="Mikhailova N."/>
            <person name="Kayluzhnaya M."/>
            <person name="Chistoserdova L."/>
        </authorList>
    </citation>
    <scope>NUCLEOTIDE SEQUENCE [LARGE SCALE GENOMIC DNA]</scope>
    <source>
        <strain evidence="3">SIP3-4</strain>
    </source>
</reference>
<proteinExistence type="predicted"/>
<evidence type="ECO:0000259" key="1">
    <source>
        <dbReference type="Pfam" id="PF08670"/>
    </source>
</evidence>
<name>C6XCN7_METGS</name>
<organism evidence="2 3">
    <name type="scientific">Methylovorus glucosotrophus (strain SIP3-4)</name>
    <dbReference type="NCBI Taxonomy" id="582744"/>
    <lineage>
        <taxon>Bacteria</taxon>
        <taxon>Pseudomonadati</taxon>
        <taxon>Pseudomonadota</taxon>
        <taxon>Betaproteobacteria</taxon>
        <taxon>Nitrosomonadales</taxon>
        <taxon>Methylophilaceae</taxon>
        <taxon>Methylovorus</taxon>
    </lineage>
</organism>
<dbReference type="eggNOG" id="ENOG5032SCF">
    <property type="taxonomic scope" value="Bacteria"/>
</dbReference>
<accession>C6XCN7</accession>
<dbReference type="InterPro" id="IPR013978">
    <property type="entry name" value="MEKHLA"/>
</dbReference>
<keyword evidence="3" id="KW-1185">Reference proteome</keyword>
<gene>
    <name evidence="2" type="ordered locus">Msip34_1065</name>
</gene>
<dbReference type="EMBL" id="CP001674">
    <property type="protein sequence ID" value="ACT50312.1"/>
    <property type="molecule type" value="Genomic_DNA"/>
</dbReference>